<evidence type="ECO:0000256" key="10">
    <source>
        <dbReference type="ARBA" id="ARBA00023004"/>
    </source>
</evidence>
<dbReference type="HOGENOM" id="CLU_001570_22_1_1"/>
<protein>
    <recommendedName>
        <fullName evidence="15">Cytochrome P450</fullName>
        <ecNumber evidence="15">1.14.14.1</ecNumber>
    </recommendedName>
</protein>
<evidence type="ECO:0000313" key="17">
    <source>
        <dbReference type="Ensembl" id="ENSOANP00000018867.2"/>
    </source>
</evidence>
<comment type="cofactor">
    <cofactor evidence="1 13 15">
        <name>heme</name>
        <dbReference type="ChEBI" id="CHEBI:30413"/>
    </cofactor>
</comment>
<dbReference type="InterPro" id="IPR008067">
    <property type="entry name" value="Cyt_P450_E_grp-I_CYP2A-like"/>
</dbReference>
<dbReference type="SUPFAM" id="SSF48264">
    <property type="entry name" value="Cytochrome P450"/>
    <property type="match status" value="1"/>
</dbReference>
<dbReference type="InParanoid" id="F6S311"/>
<keyword evidence="16" id="KW-0812">Transmembrane</keyword>
<dbReference type="Proteomes" id="UP000002279">
    <property type="component" value="Chromosome 5"/>
</dbReference>
<dbReference type="Bgee" id="ENSOANG00000011904">
    <property type="expression patterns" value="Expressed in liver"/>
</dbReference>
<organism evidence="17 18">
    <name type="scientific">Ornithorhynchus anatinus</name>
    <name type="common">Duckbill platypus</name>
    <dbReference type="NCBI Taxonomy" id="9258"/>
    <lineage>
        <taxon>Eukaryota</taxon>
        <taxon>Metazoa</taxon>
        <taxon>Chordata</taxon>
        <taxon>Craniata</taxon>
        <taxon>Vertebrata</taxon>
        <taxon>Euteleostomi</taxon>
        <taxon>Mammalia</taxon>
        <taxon>Monotremata</taxon>
        <taxon>Ornithorhynchidae</taxon>
        <taxon>Ornithorhynchus</taxon>
    </lineage>
</organism>
<keyword evidence="12 16" id="KW-0472">Membrane</keyword>
<sequence>MLAAGLVTELLLACVSILVLLSIWQQWKDRSKMPPGPPPLPFIGNLLHLDPRQMSDSLIKMSRKYGPVFTMHLGPRPVVVLCGYQAVKEALVDQGEEFSGRGEQALFNWLFKDFGVIFSQGERAKQLRSFSITTLRDFSVGKRGIEERIQEEAQFLIESLRDTKGAPIDPSFFLSRAVSNVISSIVFGDRFDYEDEQFLSLLQMISRGFQFIASPIGQLFDSYHCVMKYLPGPQHQAMKQLQGLEQFIAEKVRENQRTLDPNSPRNFIDSFLIKMQEEKNNPNTEFFLKNLVTTALNLFFAGTEAISTTLRYGFLLLMKYPEVEAKVHEEIGRIIGRNRPPRLEDRAQMPYTEAVIHEIQRFSDIIPMSIAHCVMKDTKFRGYLIPKGTEVFPMLGSVLRDPQFFSAPKAFDPGHFLDAKGQFKKSDAFMAFSVGKRYCFGEKLARTELFLFLTTILQNFHFKPLPRTADIDISPKIVGFATIPHNYDISFLPR</sequence>
<dbReference type="PROSITE" id="PS00086">
    <property type="entry name" value="CYTOCHROME_P450"/>
    <property type="match status" value="1"/>
</dbReference>
<dbReference type="FunCoup" id="F6S311">
    <property type="interactions" value="162"/>
</dbReference>
<dbReference type="AlphaFoldDB" id="F6S311"/>
<dbReference type="GeneID" id="100089063"/>
<evidence type="ECO:0000313" key="18">
    <source>
        <dbReference type="Proteomes" id="UP000002279"/>
    </source>
</evidence>
<evidence type="ECO:0000256" key="16">
    <source>
        <dbReference type="SAM" id="Phobius"/>
    </source>
</evidence>
<keyword evidence="11 14" id="KW-0503">Monooxygenase</keyword>
<comment type="function">
    <text evidence="15">Cytochromes P450 are a group of heme-thiolate monooxygenases.</text>
</comment>
<dbReference type="GO" id="GO:0016712">
    <property type="term" value="F:oxidoreductase activity, acting on paired donors, with incorporation or reduction of molecular oxygen, reduced flavin or flavoprotein as one donor, and incorporation of one atom of oxygen"/>
    <property type="evidence" value="ECO:0000318"/>
    <property type="project" value="GO_Central"/>
</dbReference>
<dbReference type="Gene3D" id="1.10.630.10">
    <property type="entry name" value="Cytochrome P450"/>
    <property type="match status" value="1"/>
</dbReference>
<dbReference type="InterPro" id="IPR002401">
    <property type="entry name" value="Cyt_P450_E_grp-I"/>
</dbReference>
<evidence type="ECO:0000256" key="7">
    <source>
        <dbReference type="ARBA" id="ARBA00022824"/>
    </source>
</evidence>
<dbReference type="PRINTS" id="PR01684">
    <property type="entry name" value="EP450ICYP2A"/>
</dbReference>
<reference evidence="17 18" key="1">
    <citation type="journal article" date="2008" name="Nature">
        <title>Genome analysis of the platypus reveals unique signatures of evolution.</title>
        <authorList>
            <person name="Warren W.C."/>
            <person name="Hillier L.W."/>
            <person name="Marshall Graves J.A."/>
            <person name="Birney E."/>
            <person name="Ponting C.P."/>
            <person name="Grutzner F."/>
            <person name="Belov K."/>
            <person name="Miller W."/>
            <person name="Clarke L."/>
            <person name="Chinwalla A.T."/>
            <person name="Yang S.P."/>
            <person name="Heger A."/>
            <person name="Locke D.P."/>
            <person name="Miethke P."/>
            <person name="Waters P.D."/>
            <person name="Veyrunes F."/>
            <person name="Fulton L."/>
            <person name="Fulton B."/>
            <person name="Graves T."/>
            <person name="Wallis J."/>
            <person name="Puente X.S."/>
            <person name="Lopez-Otin C."/>
            <person name="Ordonez G.R."/>
            <person name="Eichler E.E."/>
            <person name="Chen L."/>
            <person name="Cheng Z."/>
            <person name="Deakin J.E."/>
            <person name="Alsop A."/>
            <person name="Thompson K."/>
            <person name="Kirby P."/>
            <person name="Papenfuss A.T."/>
            <person name="Wakefield M.J."/>
            <person name="Olender T."/>
            <person name="Lancet D."/>
            <person name="Huttley G.A."/>
            <person name="Smit A.F."/>
            <person name="Pask A."/>
            <person name="Temple-Smith P."/>
            <person name="Batzer M.A."/>
            <person name="Walker J.A."/>
            <person name="Konkel M.K."/>
            <person name="Harris R.S."/>
            <person name="Whittington C.M."/>
            <person name="Wong E.S."/>
            <person name="Gemmell N.J."/>
            <person name="Buschiazzo E."/>
            <person name="Vargas Jentzsch I.M."/>
            <person name="Merkel A."/>
            <person name="Schmitz J."/>
            <person name="Zemann A."/>
            <person name="Churakov G."/>
            <person name="Kriegs J.O."/>
            <person name="Brosius J."/>
            <person name="Murchison E.P."/>
            <person name="Sachidanandam R."/>
            <person name="Smith C."/>
            <person name="Hannon G.J."/>
            <person name="Tsend-Ayush E."/>
            <person name="McMillan D."/>
            <person name="Attenborough R."/>
            <person name="Rens W."/>
            <person name="Ferguson-Smith M."/>
            <person name="Lefevre C.M."/>
            <person name="Sharp J.A."/>
            <person name="Nicholas K.R."/>
            <person name="Ray D.A."/>
            <person name="Kube M."/>
            <person name="Reinhardt R."/>
            <person name="Pringle T.H."/>
            <person name="Taylor J."/>
            <person name="Jones R.C."/>
            <person name="Nixon B."/>
            <person name="Dacheux J.L."/>
            <person name="Niwa H."/>
            <person name="Sekita Y."/>
            <person name="Huang X."/>
            <person name="Stark A."/>
            <person name="Kheradpour P."/>
            <person name="Kellis M."/>
            <person name="Flicek P."/>
            <person name="Chen Y."/>
            <person name="Webber C."/>
            <person name="Hardison R."/>
            <person name="Nelson J."/>
            <person name="Hallsworth-Pepin K."/>
            <person name="Delehaunty K."/>
            <person name="Markovic C."/>
            <person name="Minx P."/>
            <person name="Feng Y."/>
            <person name="Kremitzki C."/>
            <person name="Mitreva M."/>
            <person name="Glasscock J."/>
            <person name="Wylie T."/>
            <person name="Wohldmann P."/>
            <person name="Thiru P."/>
            <person name="Nhan M.N."/>
            <person name="Pohl C.S."/>
            <person name="Smith S.M."/>
            <person name="Hou S."/>
            <person name="Nefedov M."/>
            <person name="de Jong P.J."/>
            <person name="Renfree M.B."/>
            <person name="Mardis E.R."/>
            <person name="Wilson R.K."/>
        </authorList>
    </citation>
    <scope>NUCLEOTIDE SEQUENCE [LARGE SCALE GENOMIC DNA]</scope>
    <source>
        <strain evidence="17 18">Glennie</strain>
    </source>
</reference>
<dbReference type="eggNOG" id="KOG0156">
    <property type="taxonomic scope" value="Eukaryota"/>
</dbReference>
<dbReference type="GO" id="GO:0005789">
    <property type="term" value="C:endoplasmic reticulum membrane"/>
    <property type="evidence" value="ECO:0007669"/>
    <property type="project" value="UniProtKB-SubCell"/>
</dbReference>
<evidence type="ECO:0000256" key="1">
    <source>
        <dbReference type="ARBA" id="ARBA00001971"/>
    </source>
</evidence>
<keyword evidence="7 15" id="KW-0256">Endoplasmic reticulum</keyword>
<evidence type="ECO:0000256" key="9">
    <source>
        <dbReference type="ARBA" id="ARBA00023002"/>
    </source>
</evidence>
<evidence type="ECO:0000256" key="5">
    <source>
        <dbReference type="ARBA" id="ARBA00022617"/>
    </source>
</evidence>
<dbReference type="PANTHER" id="PTHR24300">
    <property type="entry name" value="CYTOCHROME P450 508A4-RELATED"/>
    <property type="match status" value="1"/>
</dbReference>
<accession>F6S311</accession>
<dbReference type="GO" id="GO:0005737">
    <property type="term" value="C:cytoplasm"/>
    <property type="evidence" value="ECO:0000318"/>
    <property type="project" value="GO_Central"/>
</dbReference>
<dbReference type="GO" id="GO:0006805">
    <property type="term" value="P:xenobiotic metabolic process"/>
    <property type="evidence" value="ECO:0000318"/>
    <property type="project" value="GO_Central"/>
</dbReference>
<keyword evidence="6 13" id="KW-0479">Metal-binding</keyword>
<dbReference type="PRINTS" id="PR00463">
    <property type="entry name" value="EP450I"/>
</dbReference>
<comment type="catalytic activity">
    <reaction evidence="15">
        <text>an organic molecule + reduced [NADPH--hemoprotein reductase] + O2 = an alcohol + oxidized [NADPH--hemoprotein reductase] + H2O + H(+)</text>
        <dbReference type="Rhea" id="RHEA:17149"/>
        <dbReference type="Rhea" id="RHEA-COMP:11964"/>
        <dbReference type="Rhea" id="RHEA-COMP:11965"/>
        <dbReference type="ChEBI" id="CHEBI:15377"/>
        <dbReference type="ChEBI" id="CHEBI:15378"/>
        <dbReference type="ChEBI" id="CHEBI:15379"/>
        <dbReference type="ChEBI" id="CHEBI:30879"/>
        <dbReference type="ChEBI" id="CHEBI:57618"/>
        <dbReference type="ChEBI" id="CHEBI:58210"/>
        <dbReference type="ChEBI" id="CHEBI:142491"/>
        <dbReference type="EC" id="1.14.14.1"/>
    </reaction>
</comment>
<evidence type="ECO:0000256" key="6">
    <source>
        <dbReference type="ARBA" id="ARBA00022723"/>
    </source>
</evidence>
<evidence type="ECO:0000256" key="15">
    <source>
        <dbReference type="RuleBase" id="RU368053"/>
    </source>
</evidence>
<evidence type="ECO:0000256" key="3">
    <source>
        <dbReference type="ARBA" id="ARBA00004406"/>
    </source>
</evidence>
<dbReference type="GO" id="GO:0019373">
    <property type="term" value="P:epoxygenase P450 pathway"/>
    <property type="evidence" value="ECO:0000318"/>
    <property type="project" value="GO_Central"/>
</dbReference>
<dbReference type="OMA" id="TEPCKVQ"/>
<comment type="similarity">
    <text evidence="4 14">Belongs to the cytochrome P450 family.</text>
</comment>
<dbReference type="KEGG" id="oaa:100089063"/>
<keyword evidence="5 13" id="KW-0349">Heme</keyword>
<feature type="transmembrane region" description="Helical" evidence="16">
    <location>
        <begin position="6"/>
        <end position="24"/>
    </location>
</feature>
<keyword evidence="10 13" id="KW-0408">Iron</keyword>
<dbReference type="InterPro" id="IPR017972">
    <property type="entry name" value="Cyt_P450_CS"/>
</dbReference>
<dbReference type="Pfam" id="PF00067">
    <property type="entry name" value="p450"/>
    <property type="match status" value="1"/>
</dbReference>
<dbReference type="STRING" id="9258.ENSOANP00000018867"/>
<dbReference type="PRINTS" id="PR00385">
    <property type="entry name" value="P450"/>
</dbReference>
<dbReference type="FunFam" id="1.10.630.10:FF:000238">
    <property type="entry name" value="Cytochrome P450 2A6"/>
    <property type="match status" value="1"/>
</dbReference>
<evidence type="ECO:0000256" key="12">
    <source>
        <dbReference type="ARBA" id="ARBA00023136"/>
    </source>
</evidence>
<name>F6S311_ORNAN</name>
<comment type="subcellular location">
    <subcellularLocation>
        <location evidence="3 15">Endoplasmic reticulum membrane</location>
        <topology evidence="3">Peripheral membrane protein</topology>
    </subcellularLocation>
    <subcellularLocation>
        <location evidence="2 15">Microsome membrane</location>
        <topology evidence="2">Peripheral membrane protein</topology>
    </subcellularLocation>
</comment>
<evidence type="ECO:0000256" key="13">
    <source>
        <dbReference type="PIRSR" id="PIRSR602401-1"/>
    </source>
</evidence>
<dbReference type="InterPro" id="IPR050182">
    <property type="entry name" value="Cytochrome_P450_fam2"/>
</dbReference>
<reference evidence="17" key="2">
    <citation type="submission" date="2025-08" db="UniProtKB">
        <authorList>
            <consortium name="Ensembl"/>
        </authorList>
    </citation>
    <scope>IDENTIFICATION</scope>
    <source>
        <strain evidence="17">Glennie</strain>
    </source>
</reference>
<proteinExistence type="inferred from homology"/>
<dbReference type="GO" id="GO:0008392">
    <property type="term" value="F:arachidonate epoxygenase activity"/>
    <property type="evidence" value="ECO:0000318"/>
    <property type="project" value="GO_Central"/>
</dbReference>
<keyword evidence="9 14" id="KW-0560">Oxidoreductase</keyword>
<dbReference type="PANTHER" id="PTHR24300:SF180">
    <property type="entry name" value="CYTOCHROME P450 2A6"/>
    <property type="match status" value="1"/>
</dbReference>
<evidence type="ECO:0000256" key="4">
    <source>
        <dbReference type="ARBA" id="ARBA00010617"/>
    </source>
</evidence>
<keyword evidence="18" id="KW-1185">Reference proteome</keyword>
<dbReference type="GO" id="GO:0020037">
    <property type="term" value="F:heme binding"/>
    <property type="evidence" value="ECO:0000318"/>
    <property type="project" value="GO_Central"/>
</dbReference>
<dbReference type="InterPro" id="IPR036396">
    <property type="entry name" value="Cyt_P450_sf"/>
</dbReference>
<evidence type="ECO:0000256" key="14">
    <source>
        <dbReference type="RuleBase" id="RU000461"/>
    </source>
</evidence>
<keyword evidence="8 15" id="KW-0492">Microsome</keyword>
<evidence type="ECO:0000256" key="8">
    <source>
        <dbReference type="ARBA" id="ARBA00022848"/>
    </source>
</evidence>
<reference evidence="17" key="3">
    <citation type="submission" date="2025-09" db="UniProtKB">
        <authorList>
            <consortium name="Ensembl"/>
        </authorList>
    </citation>
    <scope>IDENTIFICATION</scope>
    <source>
        <strain evidence="17">Glennie</strain>
    </source>
</reference>
<evidence type="ECO:0000256" key="11">
    <source>
        <dbReference type="ARBA" id="ARBA00023033"/>
    </source>
</evidence>
<dbReference type="RefSeq" id="XP_028921976.1">
    <property type="nucleotide sequence ID" value="XM_029066143.1"/>
</dbReference>
<keyword evidence="16" id="KW-1133">Transmembrane helix</keyword>
<dbReference type="EC" id="1.14.14.1" evidence="15"/>
<dbReference type="Ensembl" id="ENSOANT00000018870.2">
    <property type="protein sequence ID" value="ENSOANP00000018867.2"/>
    <property type="gene ID" value="ENSOANG00000011904.2"/>
</dbReference>
<gene>
    <name evidence="17" type="primary">LOC100089063</name>
</gene>
<dbReference type="InterPro" id="IPR001128">
    <property type="entry name" value="Cyt_P450"/>
</dbReference>
<dbReference type="GO" id="GO:0005506">
    <property type="term" value="F:iron ion binding"/>
    <property type="evidence" value="ECO:0007669"/>
    <property type="project" value="UniProtKB-UniRule"/>
</dbReference>
<dbReference type="OrthoDB" id="2789670at2759"/>
<feature type="binding site" description="axial binding residue" evidence="13">
    <location>
        <position position="439"/>
    </location>
    <ligand>
        <name>heme</name>
        <dbReference type="ChEBI" id="CHEBI:30413"/>
    </ligand>
    <ligandPart>
        <name>Fe</name>
        <dbReference type="ChEBI" id="CHEBI:18248"/>
    </ligandPart>
</feature>
<dbReference type="GeneTree" id="ENSGT00940000154117"/>
<evidence type="ECO:0000256" key="2">
    <source>
        <dbReference type="ARBA" id="ARBA00004174"/>
    </source>
</evidence>